<gene>
    <name evidence="6" type="ORF">NG900_01990</name>
</gene>
<evidence type="ECO:0000313" key="7">
    <source>
        <dbReference type="Proteomes" id="UP001162811"/>
    </source>
</evidence>
<dbReference type="Pfam" id="PF02796">
    <property type="entry name" value="HTH_7"/>
    <property type="match status" value="1"/>
</dbReference>
<dbReference type="Gene3D" id="3.40.50.1390">
    <property type="entry name" value="Resolvase, N-terminal catalytic domain"/>
    <property type="match status" value="1"/>
</dbReference>
<dbReference type="SUPFAM" id="SSF53041">
    <property type="entry name" value="Resolvase-like"/>
    <property type="match status" value="1"/>
</dbReference>
<organism evidence="6 7">
    <name type="scientific">Ralstonia soli</name>
    <dbReference type="NCBI Taxonomy" id="2953896"/>
    <lineage>
        <taxon>Bacteria</taxon>
        <taxon>Pseudomonadati</taxon>
        <taxon>Pseudomonadota</taxon>
        <taxon>Betaproteobacteria</taxon>
        <taxon>Burkholderiales</taxon>
        <taxon>Burkholderiaceae</taxon>
        <taxon>Ralstonia</taxon>
    </lineage>
</organism>
<evidence type="ECO:0000256" key="3">
    <source>
        <dbReference type="ARBA" id="ARBA00023172"/>
    </source>
</evidence>
<keyword evidence="7" id="KW-1185">Reference proteome</keyword>
<evidence type="ECO:0000256" key="2">
    <source>
        <dbReference type="ARBA" id="ARBA00023125"/>
    </source>
</evidence>
<dbReference type="InterPro" id="IPR009057">
    <property type="entry name" value="Homeodomain-like_sf"/>
</dbReference>
<keyword evidence="2" id="KW-0238">DNA-binding</keyword>
<dbReference type="InterPro" id="IPR036162">
    <property type="entry name" value="Resolvase-like_N_sf"/>
</dbReference>
<evidence type="ECO:0000259" key="5">
    <source>
        <dbReference type="SMART" id="SM00857"/>
    </source>
</evidence>
<evidence type="ECO:0000313" key="6">
    <source>
        <dbReference type="EMBL" id="MCO5396962.1"/>
    </source>
</evidence>
<accession>A0ABT1AFS3</accession>
<proteinExistence type="inferred from homology"/>
<dbReference type="PANTHER" id="PTHR30461:SF2">
    <property type="entry name" value="SERINE RECOMBINASE PINE-RELATED"/>
    <property type="match status" value="1"/>
</dbReference>
<dbReference type="SUPFAM" id="SSF46689">
    <property type="entry name" value="Homeodomain-like"/>
    <property type="match status" value="1"/>
</dbReference>
<dbReference type="CDD" id="cd00569">
    <property type="entry name" value="HTH_Hin_like"/>
    <property type="match status" value="1"/>
</dbReference>
<evidence type="ECO:0000256" key="4">
    <source>
        <dbReference type="SAM" id="MobiDB-lite"/>
    </source>
</evidence>
<evidence type="ECO:0000256" key="1">
    <source>
        <dbReference type="ARBA" id="ARBA00009913"/>
    </source>
</evidence>
<protein>
    <submittedName>
        <fullName evidence="6">Recombinase family protein</fullName>
    </submittedName>
</protein>
<dbReference type="Gene3D" id="1.10.10.60">
    <property type="entry name" value="Homeodomain-like"/>
    <property type="match status" value="1"/>
</dbReference>
<dbReference type="SMART" id="SM00857">
    <property type="entry name" value="Resolvase"/>
    <property type="match status" value="1"/>
</dbReference>
<dbReference type="Pfam" id="PF00239">
    <property type="entry name" value="Resolvase"/>
    <property type="match status" value="1"/>
</dbReference>
<dbReference type="InterPro" id="IPR006120">
    <property type="entry name" value="Resolvase_HTH_dom"/>
</dbReference>
<name>A0ABT1AFS3_9RALS</name>
<feature type="domain" description="Resolvase/invertase-type recombinase catalytic" evidence="5">
    <location>
        <begin position="24"/>
        <end position="165"/>
    </location>
</feature>
<dbReference type="InterPro" id="IPR006119">
    <property type="entry name" value="Resolv_N"/>
</dbReference>
<sequence length="234" mass="25504">MERLFGSVEFRTQHNPERPFVPSTFLYSNSAPDMTALEGQLLTADRAGYVVDLRNAFRESMPSSMRALERPQLRALMQRTAPGDTVVTMQLSCLGRGVQDILSTIMKFRKIGVALYCVQLGRADLARNTPPAAVVLLQALAALDEATRSERMRASAAKAKATGRQLGRRPTLTQVQQQAIVQTLADGTSVSETARRFGTSRQTVLRVRSAHAGRHGASEHLSEPSTLADGRGKA</sequence>
<dbReference type="EMBL" id="JAMXHT010000001">
    <property type="protein sequence ID" value="MCO5396962.1"/>
    <property type="molecule type" value="Genomic_DNA"/>
</dbReference>
<keyword evidence="3" id="KW-0233">DNA recombination</keyword>
<reference evidence="6" key="1">
    <citation type="submission" date="2022-06" db="EMBL/GenBank/DDBJ databases">
        <authorList>
            <person name="Lu C.-H."/>
        </authorList>
    </citation>
    <scope>NUCLEOTIDE SEQUENCE</scope>
    <source>
        <strain evidence="6">21MJYT02-11</strain>
    </source>
</reference>
<comment type="similarity">
    <text evidence="1">Belongs to the site-specific recombinase resolvase family.</text>
</comment>
<dbReference type="InterPro" id="IPR050639">
    <property type="entry name" value="SSR_resolvase"/>
</dbReference>
<feature type="region of interest" description="Disordered" evidence="4">
    <location>
        <begin position="153"/>
        <end position="172"/>
    </location>
</feature>
<reference evidence="6" key="2">
    <citation type="journal article" date="2023" name="Front. Microbiol.">
        <title>Ralstonia chuxiongensis sp. nov., Ralstonia mojiangensis sp. nov., and Ralstonia soli sp. nov., isolated from tobacco fields, are three novel species in the family Burkholderiaceae.</title>
        <authorList>
            <person name="Lu C.H."/>
            <person name="Zhang Y.Y."/>
            <person name="Jiang N."/>
            <person name="Chen W."/>
            <person name="Shao X."/>
            <person name="Zhao Z.M."/>
            <person name="Lu W.L."/>
            <person name="Hu X."/>
            <person name="Xi Y.X."/>
            <person name="Zou S.Y."/>
            <person name="Wei Q.J."/>
            <person name="Lin Z.L."/>
            <person name="Gong L."/>
            <person name="Gai X.T."/>
            <person name="Zhang L.Q."/>
            <person name="Li J.Y."/>
            <person name="Jin Y."/>
            <person name="Xia Z.Y."/>
        </authorList>
    </citation>
    <scope>NUCLEOTIDE SEQUENCE</scope>
    <source>
        <strain evidence="6">21MJYT02-11</strain>
    </source>
</reference>
<feature type="region of interest" description="Disordered" evidence="4">
    <location>
        <begin position="192"/>
        <end position="234"/>
    </location>
</feature>
<dbReference type="RefSeq" id="WP_252676154.1">
    <property type="nucleotide sequence ID" value="NZ_JAMXHT010000001.1"/>
</dbReference>
<dbReference type="PANTHER" id="PTHR30461">
    <property type="entry name" value="DNA-INVERTASE FROM LAMBDOID PROPHAGE"/>
    <property type="match status" value="1"/>
</dbReference>
<dbReference type="Proteomes" id="UP001162811">
    <property type="component" value="Unassembled WGS sequence"/>
</dbReference>
<comment type="caution">
    <text evidence="6">The sequence shown here is derived from an EMBL/GenBank/DDBJ whole genome shotgun (WGS) entry which is preliminary data.</text>
</comment>